<keyword evidence="1" id="KW-1133">Transmembrane helix</keyword>
<evidence type="ECO:0000313" key="2">
    <source>
        <dbReference type="EMBL" id="CDF34303.1"/>
    </source>
</evidence>
<keyword evidence="3" id="KW-1185">Reference proteome</keyword>
<protein>
    <submittedName>
        <fullName evidence="2">Uncharacterized protein</fullName>
    </submittedName>
</protein>
<dbReference type="Gramene" id="CDF34303">
    <property type="protein sequence ID" value="CDF34303"/>
    <property type="gene ID" value="CHC_T00003022001"/>
</dbReference>
<sequence length="132" mass="14796">MKSDSSSSRGLRPPASRGFCGLATIHALFIGFTTRRWQQRPARRRFFVPTVAYDGRCKMRDWFLAGKRSATARQPAAVWKRFKHKPGWSVCNVAARRWQTSSPRASFPRRFVVASAGGRVGAQKPRATASSL</sequence>
<accession>R7Q911</accession>
<dbReference type="Proteomes" id="UP000012073">
    <property type="component" value="Unassembled WGS sequence"/>
</dbReference>
<evidence type="ECO:0000313" key="3">
    <source>
        <dbReference type="Proteomes" id="UP000012073"/>
    </source>
</evidence>
<evidence type="ECO:0000256" key="1">
    <source>
        <dbReference type="SAM" id="Phobius"/>
    </source>
</evidence>
<organism evidence="2 3">
    <name type="scientific">Chondrus crispus</name>
    <name type="common">Carrageen Irish moss</name>
    <name type="synonym">Polymorpha crispa</name>
    <dbReference type="NCBI Taxonomy" id="2769"/>
    <lineage>
        <taxon>Eukaryota</taxon>
        <taxon>Rhodophyta</taxon>
        <taxon>Florideophyceae</taxon>
        <taxon>Rhodymeniophycidae</taxon>
        <taxon>Gigartinales</taxon>
        <taxon>Gigartinaceae</taxon>
        <taxon>Chondrus</taxon>
    </lineage>
</organism>
<dbReference type="GeneID" id="17321831"/>
<keyword evidence="1" id="KW-0472">Membrane</keyword>
<gene>
    <name evidence="2" type="ORF">CHC_T00003022001</name>
</gene>
<dbReference type="EMBL" id="HG001684">
    <property type="protein sequence ID" value="CDF34303.1"/>
    <property type="molecule type" value="Genomic_DNA"/>
</dbReference>
<name>R7Q911_CHOCR</name>
<keyword evidence="1" id="KW-0812">Transmembrane</keyword>
<feature type="transmembrane region" description="Helical" evidence="1">
    <location>
        <begin position="15"/>
        <end position="34"/>
    </location>
</feature>
<dbReference type="RefSeq" id="XP_005714122.1">
    <property type="nucleotide sequence ID" value="XM_005714065.1"/>
</dbReference>
<dbReference type="AlphaFoldDB" id="R7Q911"/>
<dbReference type="KEGG" id="ccp:CHC_T00003022001"/>
<reference evidence="3" key="1">
    <citation type="journal article" date="2013" name="Proc. Natl. Acad. Sci. U.S.A.">
        <title>Genome structure and metabolic features in the red seaweed Chondrus crispus shed light on evolution of the Archaeplastida.</title>
        <authorList>
            <person name="Collen J."/>
            <person name="Porcel B."/>
            <person name="Carre W."/>
            <person name="Ball S.G."/>
            <person name="Chaparro C."/>
            <person name="Tonon T."/>
            <person name="Barbeyron T."/>
            <person name="Michel G."/>
            <person name="Noel B."/>
            <person name="Valentin K."/>
            <person name="Elias M."/>
            <person name="Artiguenave F."/>
            <person name="Arun A."/>
            <person name="Aury J.M."/>
            <person name="Barbosa-Neto J.F."/>
            <person name="Bothwell J.H."/>
            <person name="Bouget F.Y."/>
            <person name="Brillet L."/>
            <person name="Cabello-Hurtado F."/>
            <person name="Capella-Gutierrez S."/>
            <person name="Charrier B."/>
            <person name="Cladiere L."/>
            <person name="Cock J.M."/>
            <person name="Coelho S.M."/>
            <person name="Colleoni C."/>
            <person name="Czjzek M."/>
            <person name="Da Silva C."/>
            <person name="Delage L."/>
            <person name="Denoeud F."/>
            <person name="Deschamps P."/>
            <person name="Dittami S.M."/>
            <person name="Gabaldon T."/>
            <person name="Gachon C.M."/>
            <person name="Groisillier A."/>
            <person name="Herve C."/>
            <person name="Jabbari K."/>
            <person name="Katinka M."/>
            <person name="Kloareg B."/>
            <person name="Kowalczyk N."/>
            <person name="Labadie K."/>
            <person name="Leblanc C."/>
            <person name="Lopez P.J."/>
            <person name="McLachlan D.H."/>
            <person name="Meslet-Cladiere L."/>
            <person name="Moustafa A."/>
            <person name="Nehr Z."/>
            <person name="Nyvall Collen P."/>
            <person name="Panaud O."/>
            <person name="Partensky F."/>
            <person name="Poulain J."/>
            <person name="Rensing S.A."/>
            <person name="Rousvoal S."/>
            <person name="Samson G."/>
            <person name="Symeonidi A."/>
            <person name="Weissenbach J."/>
            <person name="Zambounis A."/>
            <person name="Wincker P."/>
            <person name="Boyen C."/>
        </authorList>
    </citation>
    <scope>NUCLEOTIDE SEQUENCE [LARGE SCALE GENOMIC DNA]</scope>
    <source>
        <strain evidence="3">cv. Stackhouse</strain>
    </source>
</reference>
<proteinExistence type="predicted"/>